<dbReference type="GO" id="GO:0070403">
    <property type="term" value="F:NAD+ binding"/>
    <property type="evidence" value="ECO:0007669"/>
    <property type="project" value="InterPro"/>
</dbReference>
<organism evidence="2 4">
    <name type="scientific">Choiromyces venosus 120613-1</name>
    <dbReference type="NCBI Taxonomy" id="1336337"/>
    <lineage>
        <taxon>Eukaryota</taxon>
        <taxon>Fungi</taxon>
        <taxon>Dikarya</taxon>
        <taxon>Ascomycota</taxon>
        <taxon>Pezizomycotina</taxon>
        <taxon>Pezizomycetes</taxon>
        <taxon>Pezizales</taxon>
        <taxon>Tuberaceae</taxon>
        <taxon>Choiromyces</taxon>
    </lineage>
</organism>
<dbReference type="InterPro" id="IPR003000">
    <property type="entry name" value="Sirtuin"/>
</dbReference>
<dbReference type="InterPro" id="IPR026591">
    <property type="entry name" value="Sirtuin_cat_small_dom_sf"/>
</dbReference>
<evidence type="ECO:0000313" key="3">
    <source>
        <dbReference type="EMBL" id="RPB01483.1"/>
    </source>
</evidence>
<evidence type="ECO:0000313" key="4">
    <source>
        <dbReference type="Proteomes" id="UP000276215"/>
    </source>
</evidence>
<dbReference type="AlphaFoldDB" id="A0A3N4J3Y9"/>
<keyword evidence="1" id="KW-0808">Transferase</keyword>
<dbReference type="GO" id="GO:0016740">
    <property type="term" value="F:transferase activity"/>
    <property type="evidence" value="ECO:0007669"/>
    <property type="project" value="UniProtKB-KW"/>
</dbReference>
<dbReference type="InterPro" id="IPR029035">
    <property type="entry name" value="DHS-like_NAD/FAD-binding_dom"/>
</dbReference>
<protein>
    <submittedName>
        <fullName evidence="2">Uncharacterized protein</fullName>
    </submittedName>
</protein>
<name>A0A3N4J3Y9_9PEZI</name>
<dbReference type="OrthoDB" id="420264at2759"/>
<sequence length="132" mass="14337">MGAELSTRVDADTPPETLSQRDFPAVAEPIPIGKCQKIVFLCAAGIPDFSKAGTGLYPNLQTINLSHPEAAFDMGFFRTNPQPFYTLAKSLHPNQFTPIVVHAPIFLMAKNLLHRCLHHNLGTVESATGVPV</sequence>
<dbReference type="SUPFAM" id="SSF52467">
    <property type="entry name" value="DHS-like NAD/FAD-binding domain"/>
    <property type="match status" value="1"/>
</dbReference>
<dbReference type="STRING" id="1336337.A0A3N4J3Y9"/>
<evidence type="ECO:0000256" key="1">
    <source>
        <dbReference type="ARBA" id="ARBA00022679"/>
    </source>
</evidence>
<proteinExistence type="predicted"/>
<dbReference type="Proteomes" id="UP000276215">
    <property type="component" value="Unassembled WGS sequence"/>
</dbReference>
<dbReference type="EMBL" id="ML120757">
    <property type="protein sequence ID" value="RPA88604.1"/>
    <property type="molecule type" value="Genomic_DNA"/>
</dbReference>
<dbReference type="Gene3D" id="3.40.50.1220">
    <property type="entry name" value="TPP-binding domain"/>
    <property type="match status" value="1"/>
</dbReference>
<keyword evidence="4" id="KW-1185">Reference proteome</keyword>
<reference evidence="2 4" key="1">
    <citation type="journal article" date="2018" name="Nat. Ecol. Evol.">
        <title>Pezizomycetes genomes reveal the molecular basis of ectomycorrhizal truffle lifestyle.</title>
        <authorList>
            <person name="Murat C."/>
            <person name="Payen T."/>
            <person name="Noel B."/>
            <person name="Kuo A."/>
            <person name="Morin E."/>
            <person name="Chen J."/>
            <person name="Kohler A."/>
            <person name="Krizsan K."/>
            <person name="Balestrini R."/>
            <person name="Da Silva C."/>
            <person name="Montanini B."/>
            <person name="Hainaut M."/>
            <person name="Levati E."/>
            <person name="Barry K.W."/>
            <person name="Belfiori B."/>
            <person name="Cichocki N."/>
            <person name="Clum A."/>
            <person name="Dockter R.B."/>
            <person name="Fauchery L."/>
            <person name="Guy J."/>
            <person name="Iotti M."/>
            <person name="Le Tacon F."/>
            <person name="Lindquist E.A."/>
            <person name="Lipzen A."/>
            <person name="Malagnac F."/>
            <person name="Mello A."/>
            <person name="Molinier V."/>
            <person name="Miyauchi S."/>
            <person name="Poulain J."/>
            <person name="Riccioni C."/>
            <person name="Rubini A."/>
            <person name="Sitrit Y."/>
            <person name="Splivallo R."/>
            <person name="Traeger S."/>
            <person name="Wang M."/>
            <person name="Zifcakova L."/>
            <person name="Wipf D."/>
            <person name="Zambonelli A."/>
            <person name="Paolocci F."/>
            <person name="Nowrousian M."/>
            <person name="Ottonello S."/>
            <person name="Baldrian P."/>
            <person name="Spatafora J.W."/>
            <person name="Henrissat B."/>
            <person name="Nagy L.G."/>
            <person name="Aury J.M."/>
            <person name="Wincker P."/>
            <person name="Grigoriev I.V."/>
            <person name="Bonfante P."/>
            <person name="Martin F.M."/>
        </authorList>
    </citation>
    <scope>NUCLEOTIDE SEQUENCE [LARGE SCALE GENOMIC DNA]</scope>
    <source>
        <strain evidence="2 4">120613-1</strain>
    </source>
</reference>
<dbReference type="Pfam" id="PF02146">
    <property type="entry name" value="SIR2"/>
    <property type="match status" value="1"/>
</dbReference>
<gene>
    <name evidence="3" type="ORF">L873DRAFT_1734364</name>
    <name evidence="2" type="ORF">L873DRAFT_1755912</name>
</gene>
<evidence type="ECO:0000313" key="2">
    <source>
        <dbReference type="EMBL" id="RPA88604.1"/>
    </source>
</evidence>
<dbReference type="Gene3D" id="3.30.1600.10">
    <property type="entry name" value="SIR2/SIRT2 'Small Domain"/>
    <property type="match status" value="1"/>
</dbReference>
<accession>A0A3N4J3Y9</accession>
<dbReference type="EMBL" id="ML120372">
    <property type="protein sequence ID" value="RPB01483.1"/>
    <property type="molecule type" value="Genomic_DNA"/>
</dbReference>